<name>A0ABZ0LYQ3_9ACTN</name>
<gene>
    <name evidence="1" type="ORF">R2D22_25260</name>
</gene>
<dbReference type="Proteomes" id="UP001301731">
    <property type="component" value="Chromosome"/>
</dbReference>
<evidence type="ECO:0000313" key="2">
    <source>
        <dbReference type="Proteomes" id="UP001301731"/>
    </source>
</evidence>
<reference evidence="1 2" key="1">
    <citation type="submission" date="2023-10" db="EMBL/GenBank/DDBJ databases">
        <title>The genome sequence of Streptomyces sp. HUAS YS2.</title>
        <authorList>
            <person name="Mo P."/>
        </authorList>
    </citation>
    <scope>NUCLEOTIDE SEQUENCE [LARGE SCALE GENOMIC DNA]</scope>
    <source>
        <strain evidence="1 2">HUAS YS2</strain>
    </source>
</reference>
<accession>A0ABZ0LYQ3</accession>
<protein>
    <submittedName>
        <fullName evidence="1">Uncharacterized protein</fullName>
    </submittedName>
</protein>
<keyword evidence="2" id="KW-1185">Reference proteome</keyword>
<organism evidence="1 2">
    <name type="scientific">Streptomyces solicathayae</name>
    <dbReference type="NCBI Taxonomy" id="3081768"/>
    <lineage>
        <taxon>Bacteria</taxon>
        <taxon>Bacillati</taxon>
        <taxon>Actinomycetota</taxon>
        <taxon>Actinomycetes</taxon>
        <taxon>Kitasatosporales</taxon>
        <taxon>Streptomycetaceae</taxon>
        <taxon>Streptomyces</taxon>
    </lineage>
</organism>
<dbReference type="RefSeq" id="WP_318106959.1">
    <property type="nucleotide sequence ID" value="NZ_CP137573.1"/>
</dbReference>
<proteinExistence type="predicted"/>
<evidence type="ECO:0000313" key="1">
    <source>
        <dbReference type="EMBL" id="WOX24512.1"/>
    </source>
</evidence>
<sequence length="239" mass="24542">MTTGNMNAARNNAEWCEAMCRAHGRPGVFGARAWTNARRTPLYYPDAVTLTADAAAADVLPGIDRGTPYASVKDSHATLDLSAEGFDLLFEASWIRRPTGLPVNGPEVPGTEWAAVRTEAELAAWETAWRGDDEDAAGLFRSGLLTDPATTVLAGLDPSTGGTVAGAVLTAAAGVVGVSNLFATGPCPVADAWSATVAAAAARHPAAPIVGYEHGDALADALAAGFTETGPLRVWLDAG</sequence>
<dbReference type="EMBL" id="CP137573">
    <property type="protein sequence ID" value="WOX24512.1"/>
    <property type="molecule type" value="Genomic_DNA"/>
</dbReference>